<keyword evidence="8" id="KW-0804">Transcription</keyword>
<evidence type="ECO:0000313" key="11">
    <source>
        <dbReference type="Ensembl" id="ENSOTSP00005119213.1"/>
    </source>
</evidence>
<sequence length="187" mass="20888">MQCSYMIQLQPPSYFNWGIRDYEDTTDKLCPSLTLCPEARALGIHAHTPILLRWWTDTGMSNSGTKELSPQPGVAQSPNSTPPRRGRGRPRKQQEESTGPPTPKRPRGRPRGSKNKGPRATPKEIEPVGERRPRGRPRKWPQRVVQEVVQEQQGPSEETEEGPSQSQSLPTEALPSHSPGQEEAEGE</sequence>
<keyword evidence="7" id="KW-0238">DNA-binding</keyword>
<reference evidence="11" key="3">
    <citation type="submission" date="2025-09" db="UniProtKB">
        <authorList>
            <consortium name="Ensembl"/>
        </authorList>
    </citation>
    <scope>IDENTIFICATION</scope>
</reference>
<keyword evidence="9" id="KW-0539">Nucleus</keyword>
<evidence type="ECO:0000256" key="9">
    <source>
        <dbReference type="ARBA" id="ARBA00023242"/>
    </source>
</evidence>
<dbReference type="GO" id="GO:0003712">
    <property type="term" value="F:transcription coregulator activity"/>
    <property type="evidence" value="ECO:0007669"/>
    <property type="project" value="TreeGrafter"/>
</dbReference>
<reference evidence="12" key="1">
    <citation type="journal article" date="2018" name="PLoS ONE">
        <title>Chinook salmon (Oncorhynchus tshawytscha) genome and transcriptome.</title>
        <authorList>
            <person name="Christensen K.A."/>
            <person name="Leong J.S."/>
            <person name="Sakhrani D."/>
            <person name="Biagi C.A."/>
            <person name="Minkley D.R."/>
            <person name="Withler R.E."/>
            <person name="Rondeau E.B."/>
            <person name="Koop B.F."/>
            <person name="Devlin R.H."/>
        </authorList>
    </citation>
    <scope>NUCLEOTIDE SEQUENCE [LARGE SCALE GENOMIC DNA]</scope>
</reference>
<evidence type="ECO:0000256" key="10">
    <source>
        <dbReference type="SAM" id="MobiDB-lite"/>
    </source>
</evidence>
<keyword evidence="6" id="KW-0805">Transcription regulation</keyword>
<keyword evidence="4" id="KW-0677">Repeat</keyword>
<gene>
    <name evidence="11" type="primary">PPP1R1C</name>
</gene>
<dbReference type="GO" id="GO:0010557">
    <property type="term" value="P:positive regulation of macromolecule biosynthetic process"/>
    <property type="evidence" value="ECO:0007669"/>
    <property type="project" value="UniProtKB-ARBA"/>
</dbReference>
<feature type="compositionally biased region" description="Low complexity" evidence="10">
    <location>
        <begin position="142"/>
        <end position="153"/>
    </location>
</feature>
<dbReference type="Pfam" id="PF02178">
    <property type="entry name" value="AT_hook"/>
    <property type="match status" value="3"/>
</dbReference>
<evidence type="ECO:0000256" key="6">
    <source>
        <dbReference type="ARBA" id="ARBA00023015"/>
    </source>
</evidence>
<name>A0AAZ3PSN3_ONCTS</name>
<dbReference type="SMART" id="SM00384">
    <property type="entry name" value="AT_hook"/>
    <property type="match status" value="3"/>
</dbReference>
<evidence type="ECO:0008006" key="13">
    <source>
        <dbReference type="Google" id="ProtNLM"/>
    </source>
</evidence>
<dbReference type="AlphaFoldDB" id="A0AAZ3PSN3"/>
<evidence type="ECO:0000313" key="12">
    <source>
        <dbReference type="Proteomes" id="UP000694402"/>
    </source>
</evidence>
<evidence type="ECO:0000256" key="3">
    <source>
        <dbReference type="ARBA" id="ARBA00022553"/>
    </source>
</evidence>
<accession>A0AAZ3PSN3</accession>
<evidence type="ECO:0000256" key="7">
    <source>
        <dbReference type="ARBA" id="ARBA00023125"/>
    </source>
</evidence>
<dbReference type="PRINTS" id="PR00930">
    <property type="entry name" value="HIGHMOBLTYIY"/>
</dbReference>
<evidence type="ECO:0000256" key="1">
    <source>
        <dbReference type="ARBA" id="ARBA00004123"/>
    </source>
</evidence>
<feature type="compositionally biased region" description="Polar residues" evidence="10">
    <location>
        <begin position="62"/>
        <end position="79"/>
    </location>
</feature>
<evidence type="ECO:0000256" key="2">
    <source>
        <dbReference type="ARBA" id="ARBA00010812"/>
    </source>
</evidence>
<dbReference type="PANTHER" id="PTHR23341:SF4">
    <property type="entry name" value="HIGH MOBILITY GROUP PROTEIN HMGI-C"/>
    <property type="match status" value="1"/>
</dbReference>
<dbReference type="Proteomes" id="UP000694402">
    <property type="component" value="Unassembled WGS sequence"/>
</dbReference>
<feature type="compositionally biased region" description="Basic and acidic residues" evidence="10">
    <location>
        <begin position="121"/>
        <end position="132"/>
    </location>
</feature>
<dbReference type="PRINTS" id="PR00929">
    <property type="entry name" value="ATHOOK"/>
</dbReference>
<dbReference type="InterPro" id="IPR017956">
    <property type="entry name" value="AT_hook_DNA-bd_motif"/>
</dbReference>
<keyword evidence="12" id="KW-1185">Reference proteome</keyword>
<protein>
    <recommendedName>
        <fullName evidence="13">High mobility group protein HMGI-C</fullName>
    </recommendedName>
</protein>
<dbReference type="PANTHER" id="PTHR23341">
    <property type="entry name" value="HIGH MOBILITY GROUP PROTEINS HMG-A AND C"/>
    <property type="match status" value="1"/>
</dbReference>
<evidence type="ECO:0000256" key="4">
    <source>
        <dbReference type="ARBA" id="ARBA00022737"/>
    </source>
</evidence>
<dbReference type="GeneTree" id="ENSGT00940000163109"/>
<comment type="subcellular location">
    <subcellularLocation>
        <location evidence="1">Nucleus</location>
    </subcellularLocation>
</comment>
<evidence type="ECO:0000256" key="5">
    <source>
        <dbReference type="ARBA" id="ARBA00022990"/>
    </source>
</evidence>
<keyword evidence="3" id="KW-0597">Phosphoprotein</keyword>
<organism evidence="11 12">
    <name type="scientific">Oncorhynchus tshawytscha</name>
    <name type="common">Chinook salmon</name>
    <name type="synonym">Salmo tshawytscha</name>
    <dbReference type="NCBI Taxonomy" id="74940"/>
    <lineage>
        <taxon>Eukaryota</taxon>
        <taxon>Metazoa</taxon>
        <taxon>Chordata</taxon>
        <taxon>Craniata</taxon>
        <taxon>Vertebrata</taxon>
        <taxon>Euteleostomi</taxon>
        <taxon>Actinopterygii</taxon>
        <taxon>Neopterygii</taxon>
        <taxon>Teleostei</taxon>
        <taxon>Protacanthopterygii</taxon>
        <taxon>Salmoniformes</taxon>
        <taxon>Salmonidae</taxon>
        <taxon>Salmoninae</taxon>
        <taxon>Oncorhynchus</taxon>
    </lineage>
</organism>
<feature type="compositionally biased region" description="Basic residues" evidence="10">
    <location>
        <begin position="104"/>
        <end position="117"/>
    </location>
</feature>
<dbReference type="GO" id="GO:0006355">
    <property type="term" value="P:regulation of DNA-templated transcription"/>
    <property type="evidence" value="ECO:0007669"/>
    <property type="project" value="InterPro"/>
</dbReference>
<proteinExistence type="inferred from homology"/>
<dbReference type="InterPro" id="IPR000116">
    <property type="entry name" value="HMGA"/>
</dbReference>
<reference evidence="11" key="2">
    <citation type="submission" date="2025-08" db="UniProtKB">
        <authorList>
            <consortium name="Ensembl"/>
        </authorList>
    </citation>
    <scope>IDENTIFICATION</scope>
</reference>
<dbReference type="GO" id="GO:0005634">
    <property type="term" value="C:nucleus"/>
    <property type="evidence" value="ECO:0007669"/>
    <property type="project" value="UniProtKB-SubCell"/>
</dbReference>
<dbReference type="GO" id="GO:0003677">
    <property type="term" value="F:DNA binding"/>
    <property type="evidence" value="ECO:0007669"/>
    <property type="project" value="UniProtKB-KW"/>
</dbReference>
<feature type="region of interest" description="Disordered" evidence="10">
    <location>
        <begin position="62"/>
        <end position="187"/>
    </location>
</feature>
<comment type="similarity">
    <text evidence="2">Belongs to the HMGA family.</text>
</comment>
<evidence type="ECO:0000256" key="8">
    <source>
        <dbReference type="ARBA" id="ARBA00023163"/>
    </source>
</evidence>
<dbReference type="Ensembl" id="ENSOTST00005160745.1">
    <property type="protein sequence ID" value="ENSOTSP00005119213.1"/>
    <property type="gene ID" value="ENSOTSG00005051556.1"/>
</dbReference>
<dbReference type="GO" id="GO:0000785">
    <property type="term" value="C:chromatin"/>
    <property type="evidence" value="ECO:0007669"/>
    <property type="project" value="InterPro"/>
</dbReference>
<keyword evidence="5" id="KW-0007">Acetylation</keyword>